<feature type="domain" description="HTH tetR-type" evidence="3">
    <location>
        <begin position="15"/>
        <end position="75"/>
    </location>
</feature>
<protein>
    <recommendedName>
        <fullName evidence="3">HTH tetR-type domain-containing protein</fullName>
    </recommendedName>
</protein>
<proteinExistence type="predicted"/>
<evidence type="ECO:0000256" key="1">
    <source>
        <dbReference type="ARBA" id="ARBA00023125"/>
    </source>
</evidence>
<dbReference type="Gene3D" id="1.10.357.10">
    <property type="entry name" value="Tetracycline Repressor, domain 2"/>
    <property type="match status" value="1"/>
</dbReference>
<reference evidence="4 5" key="1">
    <citation type="submission" date="2017-03" db="EMBL/GenBank/DDBJ databases">
        <title>Complete genome sequence of Blastomonas fulva degrading microcsystin LR.</title>
        <authorList>
            <person name="Lee H.-g."/>
            <person name="Jin L."/>
            <person name="oh H.-M."/>
        </authorList>
    </citation>
    <scope>NUCLEOTIDE SEQUENCE [LARGE SCALE GENOMIC DNA]</scope>
    <source>
        <strain evidence="4 5">T2</strain>
    </source>
</reference>
<dbReference type="Pfam" id="PF00440">
    <property type="entry name" value="TetR_N"/>
    <property type="match status" value="1"/>
</dbReference>
<organism evidence="4 5">
    <name type="scientific">Blastomonas fulva</name>
    <dbReference type="NCBI Taxonomy" id="1550728"/>
    <lineage>
        <taxon>Bacteria</taxon>
        <taxon>Pseudomonadati</taxon>
        <taxon>Pseudomonadota</taxon>
        <taxon>Alphaproteobacteria</taxon>
        <taxon>Sphingomonadales</taxon>
        <taxon>Sphingomonadaceae</taxon>
        <taxon>Blastomonas</taxon>
    </lineage>
</organism>
<evidence type="ECO:0000313" key="4">
    <source>
        <dbReference type="EMBL" id="ASR50964.1"/>
    </source>
</evidence>
<dbReference type="SUPFAM" id="SSF46689">
    <property type="entry name" value="Homeodomain-like"/>
    <property type="match status" value="1"/>
</dbReference>
<feature type="DNA-binding region" description="H-T-H motif" evidence="2">
    <location>
        <begin position="38"/>
        <end position="57"/>
    </location>
</feature>
<gene>
    <name evidence="4" type="ORF">B5J99_05320</name>
</gene>
<evidence type="ECO:0000259" key="3">
    <source>
        <dbReference type="PROSITE" id="PS50977"/>
    </source>
</evidence>
<dbReference type="PROSITE" id="PS50977">
    <property type="entry name" value="HTH_TETR_2"/>
    <property type="match status" value="1"/>
</dbReference>
<dbReference type="GeneID" id="303484996"/>
<dbReference type="PANTHER" id="PTHR30055:SF235">
    <property type="entry name" value="TRANSCRIPTIONAL REGULATORY PROTEIN"/>
    <property type="match status" value="1"/>
</dbReference>
<dbReference type="EMBL" id="CP020083">
    <property type="protein sequence ID" value="ASR50964.1"/>
    <property type="molecule type" value="Genomic_DNA"/>
</dbReference>
<accession>A0ABN5B5F5</accession>
<dbReference type="Proteomes" id="UP000258016">
    <property type="component" value="Chromosome"/>
</dbReference>
<dbReference type="InterPro" id="IPR050109">
    <property type="entry name" value="HTH-type_TetR-like_transc_reg"/>
</dbReference>
<dbReference type="RefSeq" id="WP_117351780.1">
    <property type="nucleotide sequence ID" value="NZ_CP020083.1"/>
</dbReference>
<sequence length="212" mass="22665">MARRQGAGRPRDDARQGRKALETSAMLRFARQGYEATPLREIAADAGVDVALVSYHFGSKLGLWKAIVASAASDLHDALGAAAARDKAGAADPRADLKNAMAAYVAHLLAHPEVPRLILRDTTTDTVRAEWLLRELSGPLHQRFYGLAQAAVAECPGEQAYLQFRVANFIYSAASAVARRERLATLVTGVGDDHAFAGALETTLIDAALRCG</sequence>
<keyword evidence="5" id="KW-1185">Reference proteome</keyword>
<dbReference type="PANTHER" id="PTHR30055">
    <property type="entry name" value="HTH-TYPE TRANSCRIPTIONAL REGULATOR RUTR"/>
    <property type="match status" value="1"/>
</dbReference>
<evidence type="ECO:0000256" key="2">
    <source>
        <dbReference type="PROSITE-ProRule" id="PRU00335"/>
    </source>
</evidence>
<dbReference type="InterPro" id="IPR001647">
    <property type="entry name" value="HTH_TetR"/>
</dbReference>
<name>A0ABN5B5F5_9SPHN</name>
<evidence type="ECO:0000313" key="5">
    <source>
        <dbReference type="Proteomes" id="UP000258016"/>
    </source>
</evidence>
<dbReference type="InterPro" id="IPR009057">
    <property type="entry name" value="Homeodomain-like_sf"/>
</dbReference>
<dbReference type="InterPro" id="IPR036271">
    <property type="entry name" value="Tet_transcr_reg_TetR-rel_C_sf"/>
</dbReference>
<dbReference type="SUPFAM" id="SSF48498">
    <property type="entry name" value="Tetracyclin repressor-like, C-terminal domain"/>
    <property type="match status" value="1"/>
</dbReference>
<keyword evidence="1 2" id="KW-0238">DNA-binding</keyword>